<name>A0ABW5NRI2_9FLAO</name>
<proteinExistence type="predicted"/>
<sequence length="399" mass="46050">MIRNIIFSIILLSQGLLFSQTRILDLCAIEPGENYPDNMPNILNWINKTIPNTFGTGLQASNQISAGFYSFALTSTKPNVFTLSGFNGIKLSFTTEKTFNNGVSVQNITQYYPIEFDHPIKQINSRFNPATLKYTPKEYFDDILLISRLEDFDFMRDAIRTFTQPENNESSVKKFIDDVNKATKANFKYPDEDSLESVYKIVSNSKKDVFDIVYETYIANDDNNITFENMEIVFRKSRTGKEVVKTIDEARILTISTGMGKNEIIEFPSELLQPVNLTVVDDNIIKFEYKKLDIKIDYKNKQLLLFFQGKLNQPAKIMSGKKQVITYKEKEYKSRTTDDKKNVKKTYKEKTGEKWVSVKKGTPIDNLTNFIFIIGEKSTKVIAYKNEDEKFELLQNKMP</sequence>
<accession>A0ABW5NRI2</accession>
<comment type="caution">
    <text evidence="1">The sequence shown here is derived from an EMBL/GenBank/DDBJ whole genome shotgun (WGS) entry which is preliminary data.</text>
</comment>
<evidence type="ECO:0000313" key="2">
    <source>
        <dbReference type="Proteomes" id="UP001597480"/>
    </source>
</evidence>
<gene>
    <name evidence="1" type="ORF">ACFSR3_05200</name>
</gene>
<dbReference type="Proteomes" id="UP001597480">
    <property type="component" value="Unassembled WGS sequence"/>
</dbReference>
<keyword evidence="2" id="KW-1185">Reference proteome</keyword>
<protein>
    <submittedName>
        <fullName evidence="1">Uncharacterized protein</fullName>
    </submittedName>
</protein>
<organism evidence="1 2">
    <name type="scientific">Flavobacterium suzhouense</name>
    <dbReference type="NCBI Taxonomy" id="1529638"/>
    <lineage>
        <taxon>Bacteria</taxon>
        <taxon>Pseudomonadati</taxon>
        <taxon>Bacteroidota</taxon>
        <taxon>Flavobacteriia</taxon>
        <taxon>Flavobacteriales</taxon>
        <taxon>Flavobacteriaceae</taxon>
        <taxon>Flavobacterium</taxon>
    </lineage>
</organism>
<dbReference type="EMBL" id="JBHUMD010000006">
    <property type="protein sequence ID" value="MFD2601445.1"/>
    <property type="molecule type" value="Genomic_DNA"/>
</dbReference>
<dbReference type="RefSeq" id="WP_379820027.1">
    <property type="nucleotide sequence ID" value="NZ_JBHUMD010000006.1"/>
</dbReference>
<reference evidence="2" key="1">
    <citation type="journal article" date="2019" name="Int. J. Syst. Evol. Microbiol.">
        <title>The Global Catalogue of Microorganisms (GCM) 10K type strain sequencing project: providing services to taxonomists for standard genome sequencing and annotation.</title>
        <authorList>
            <consortium name="The Broad Institute Genomics Platform"/>
            <consortium name="The Broad Institute Genome Sequencing Center for Infectious Disease"/>
            <person name="Wu L."/>
            <person name="Ma J."/>
        </authorList>
    </citation>
    <scope>NUCLEOTIDE SEQUENCE [LARGE SCALE GENOMIC DNA]</scope>
    <source>
        <strain evidence="2">KCTC 42107</strain>
    </source>
</reference>
<evidence type="ECO:0000313" key="1">
    <source>
        <dbReference type="EMBL" id="MFD2601445.1"/>
    </source>
</evidence>